<dbReference type="RefSeq" id="WP_184864848.1">
    <property type="nucleotide sequence ID" value="NZ_JACHIR010000001.1"/>
</dbReference>
<organism evidence="2 3">
    <name type="scientific">Kutzneria kofuensis</name>
    <dbReference type="NCBI Taxonomy" id="103725"/>
    <lineage>
        <taxon>Bacteria</taxon>
        <taxon>Bacillati</taxon>
        <taxon>Actinomycetota</taxon>
        <taxon>Actinomycetes</taxon>
        <taxon>Pseudonocardiales</taxon>
        <taxon>Pseudonocardiaceae</taxon>
        <taxon>Kutzneria</taxon>
    </lineage>
</organism>
<dbReference type="EMBL" id="JACHIR010000001">
    <property type="protein sequence ID" value="MBB5893503.1"/>
    <property type="molecule type" value="Genomic_DNA"/>
</dbReference>
<dbReference type="InterPro" id="IPR016181">
    <property type="entry name" value="Acyl_CoA_acyltransferase"/>
</dbReference>
<evidence type="ECO:0000259" key="1">
    <source>
        <dbReference type="PROSITE" id="PS51186"/>
    </source>
</evidence>
<sequence length="207" mass="22154">MSAGTGLDVTVVALTEQTWPALQELLGPQGGASGCWCMWFRRTANEFKRNKGESNREALGELVSSGEPVGLLALDAGGRAVGWVAVAPRLAHIRLDRSAVAAPPDPREDLSDVWSVTCFFVDRTARGTGITRSLLDAAVTYAAEHGARCIEGYPTTAFGGTPAPGLGGERKQVSTLYHGTLTMFLDAGFELIGRRGIKRALVRRELR</sequence>
<dbReference type="AlphaFoldDB" id="A0A7W9KJ03"/>
<reference evidence="2 3" key="1">
    <citation type="submission" date="2020-08" db="EMBL/GenBank/DDBJ databases">
        <title>Sequencing the genomes of 1000 actinobacteria strains.</title>
        <authorList>
            <person name="Klenk H.-P."/>
        </authorList>
    </citation>
    <scope>NUCLEOTIDE SEQUENCE [LARGE SCALE GENOMIC DNA]</scope>
    <source>
        <strain evidence="2 3">DSM 43851</strain>
    </source>
</reference>
<evidence type="ECO:0000313" key="2">
    <source>
        <dbReference type="EMBL" id="MBB5893503.1"/>
    </source>
</evidence>
<dbReference type="InterPro" id="IPR000182">
    <property type="entry name" value="GNAT_dom"/>
</dbReference>
<dbReference type="Pfam" id="PF00583">
    <property type="entry name" value="Acetyltransf_1"/>
    <property type="match status" value="1"/>
</dbReference>
<dbReference type="Proteomes" id="UP000585638">
    <property type="component" value="Unassembled WGS sequence"/>
</dbReference>
<evidence type="ECO:0000313" key="3">
    <source>
        <dbReference type="Proteomes" id="UP000585638"/>
    </source>
</evidence>
<protein>
    <submittedName>
        <fullName evidence="2">GNAT superfamily N-acetyltransferase</fullName>
    </submittedName>
</protein>
<keyword evidence="3" id="KW-1185">Reference proteome</keyword>
<gene>
    <name evidence="2" type="ORF">BJ998_004699</name>
</gene>
<dbReference type="SUPFAM" id="SSF55729">
    <property type="entry name" value="Acyl-CoA N-acyltransferases (Nat)"/>
    <property type="match status" value="1"/>
</dbReference>
<feature type="domain" description="N-acetyltransferase" evidence="1">
    <location>
        <begin position="9"/>
        <end position="207"/>
    </location>
</feature>
<dbReference type="PROSITE" id="PS51186">
    <property type="entry name" value="GNAT"/>
    <property type="match status" value="1"/>
</dbReference>
<dbReference type="GO" id="GO:0016747">
    <property type="term" value="F:acyltransferase activity, transferring groups other than amino-acyl groups"/>
    <property type="evidence" value="ECO:0007669"/>
    <property type="project" value="InterPro"/>
</dbReference>
<dbReference type="CDD" id="cd04301">
    <property type="entry name" value="NAT_SF"/>
    <property type="match status" value="1"/>
</dbReference>
<comment type="caution">
    <text evidence="2">The sequence shown here is derived from an EMBL/GenBank/DDBJ whole genome shotgun (WGS) entry which is preliminary data.</text>
</comment>
<proteinExistence type="predicted"/>
<name>A0A7W9KJ03_9PSEU</name>
<accession>A0A7W9KJ03</accession>
<dbReference type="Gene3D" id="3.40.630.30">
    <property type="match status" value="1"/>
</dbReference>
<keyword evidence="2" id="KW-0808">Transferase</keyword>